<organism evidence="1 2">
    <name type="scientific">Mycena rosella</name>
    <name type="common">Pink bonnet</name>
    <name type="synonym">Agaricus rosellus</name>
    <dbReference type="NCBI Taxonomy" id="1033263"/>
    <lineage>
        <taxon>Eukaryota</taxon>
        <taxon>Fungi</taxon>
        <taxon>Dikarya</taxon>
        <taxon>Basidiomycota</taxon>
        <taxon>Agaricomycotina</taxon>
        <taxon>Agaricomycetes</taxon>
        <taxon>Agaricomycetidae</taxon>
        <taxon>Agaricales</taxon>
        <taxon>Marasmiineae</taxon>
        <taxon>Mycenaceae</taxon>
        <taxon>Mycena</taxon>
    </lineage>
</organism>
<name>A0AAD7GKE5_MYCRO</name>
<dbReference type="EMBL" id="JARKIE010000047">
    <property type="protein sequence ID" value="KAJ7693166.1"/>
    <property type="molecule type" value="Genomic_DNA"/>
</dbReference>
<keyword evidence="2" id="KW-1185">Reference proteome</keyword>
<evidence type="ECO:0000313" key="1">
    <source>
        <dbReference type="EMBL" id="KAJ7693166.1"/>
    </source>
</evidence>
<sequence length="149" mass="16465">MSVSNCPECGAFSAALRVNCNATPGIRHHTLLTTNEPPESSDVAFIQSVALTTGARLSLLDKEITRRRNLLQQLEEERASLSVYHAQNTVIISPLRRIPPELLAEIFSWTLPSVLEARTRARLDTVHSPRVLTHISSLWRAVALSTSSL</sequence>
<protein>
    <recommendedName>
        <fullName evidence="3">F-box domain-containing protein</fullName>
    </recommendedName>
</protein>
<dbReference type="Proteomes" id="UP001221757">
    <property type="component" value="Unassembled WGS sequence"/>
</dbReference>
<dbReference type="AlphaFoldDB" id="A0AAD7GKE5"/>
<accession>A0AAD7GKE5</accession>
<evidence type="ECO:0008006" key="3">
    <source>
        <dbReference type="Google" id="ProtNLM"/>
    </source>
</evidence>
<proteinExistence type="predicted"/>
<comment type="caution">
    <text evidence="1">The sequence shown here is derived from an EMBL/GenBank/DDBJ whole genome shotgun (WGS) entry which is preliminary data.</text>
</comment>
<reference evidence="1" key="1">
    <citation type="submission" date="2023-03" db="EMBL/GenBank/DDBJ databases">
        <title>Massive genome expansion in bonnet fungi (Mycena s.s.) driven by repeated elements and novel gene families across ecological guilds.</title>
        <authorList>
            <consortium name="Lawrence Berkeley National Laboratory"/>
            <person name="Harder C.B."/>
            <person name="Miyauchi S."/>
            <person name="Viragh M."/>
            <person name="Kuo A."/>
            <person name="Thoen E."/>
            <person name="Andreopoulos B."/>
            <person name="Lu D."/>
            <person name="Skrede I."/>
            <person name="Drula E."/>
            <person name="Henrissat B."/>
            <person name="Morin E."/>
            <person name="Kohler A."/>
            <person name="Barry K."/>
            <person name="LaButti K."/>
            <person name="Morin E."/>
            <person name="Salamov A."/>
            <person name="Lipzen A."/>
            <person name="Mereny Z."/>
            <person name="Hegedus B."/>
            <person name="Baldrian P."/>
            <person name="Stursova M."/>
            <person name="Weitz H."/>
            <person name="Taylor A."/>
            <person name="Grigoriev I.V."/>
            <person name="Nagy L.G."/>
            <person name="Martin F."/>
            <person name="Kauserud H."/>
        </authorList>
    </citation>
    <scope>NUCLEOTIDE SEQUENCE</scope>
    <source>
        <strain evidence="1">CBHHK067</strain>
    </source>
</reference>
<evidence type="ECO:0000313" key="2">
    <source>
        <dbReference type="Proteomes" id="UP001221757"/>
    </source>
</evidence>
<gene>
    <name evidence="1" type="ORF">B0H17DRAFT_505588</name>
</gene>